<organism evidence="2 3">
    <name type="scientific">Malaciobacter molluscorum LMG 25693</name>
    <dbReference type="NCBI Taxonomy" id="870501"/>
    <lineage>
        <taxon>Bacteria</taxon>
        <taxon>Pseudomonadati</taxon>
        <taxon>Campylobacterota</taxon>
        <taxon>Epsilonproteobacteria</taxon>
        <taxon>Campylobacterales</taxon>
        <taxon>Arcobacteraceae</taxon>
        <taxon>Malaciobacter</taxon>
    </lineage>
</organism>
<keyword evidence="3" id="KW-1185">Reference proteome</keyword>
<dbReference type="RefSeq" id="WP_099341501.1">
    <property type="nucleotide sequence ID" value="NZ_CP032098.1"/>
</dbReference>
<protein>
    <submittedName>
        <fullName evidence="2">Uncharacterized protein</fullName>
    </submittedName>
</protein>
<accession>A0A2G1DKZ0</accession>
<dbReference type="EMBL" id="CP032098">
    <property type="protein sequence ID" value="AXX92727.1"/>
    <property type="molecule type" value="Genomic_DNA"/>
</dbReference>
<dbReference type="KEGG" id="amol:AMOL_1762"/>
<dbReference type="AlphaFoldDB" id="A0A2G1DKZ0"/>
<reference evidence="1 4" key="2">
    <citation type="submission" date="2018-08" db="EMBL/GenBank/DDBJ databases">
        <title>Complete genome of the Arcobacter molluscorum type strain LMG 25693.</title>
        <authorList>
            <person name="Miller W.G."/>
            <person name="Yee E."/>
            <person name="Bono J.L."/>
        </authorList>
    </citation>
    <scope>NUCLEOTIDE SEQUENCE [LARGE SCALE GENOMIC DNA]</scope>
    <source>
        <strain evidence="1 4">CECT 7696</strain>
    </source>
</reference>
<evidence type="ECO:0000313" key="2">
    <source>
        <dbReference type="EMBL" id="PHO19141.1"/>
    </source>
</evidence>
<evidence type="ECO:0000313" key="3">
    <source>
        <dbReference type="Proteomes" id="UP000221222"/>
    </source>
</evidence>
<dbReference type="Proteomes" id="UP000221222">
    <property type="component" value="Unassembled WGS sequence"/>
</dbReference>
<reference evidence="2 3" key="1">
    <citation type="submission" date="2017-09" db="EMBL/GenBank/DDBJ databases">
        <title>Arcobacter canalis sp. nov., a new species isolated from a water canal contaminated with urban sewage.</title>
        <authorList>
            <person name="Perez-Cataluna A."/>
            <person name="Salas-Masso N."/>
            <person name="Figueras M.J."/>
        </authorList>
    </citation>
    <scope>NUCLEOTIDE SEQUENCE [LARGE SCALE GENOMIC DNA]</scope>
    <source>
        <strain evidence="2 3">F98-3</strain>
    </source>
</reference>
<proteinExistence type="predicted"/>
<dbReference type="EMBL" id="NXFY01000002">
    <property type="protein sequence ID" value="PHO19141.1"/>
    <property type="molecule type" value="Genomic_DNA"/>
</dbReference>
<gene>
    <name evidence="1" type="ORF">AMOL_1762</name>
    <name evidence="2" type="ORF">CPU12_02545</name>
</gene>
<name>A0A2G1DKZ0_9BACT</name>
<sequence>MKINTENNYLYNNQYTQKSSNLSNDESSFSSVLAATTAESSTNDQVDFTNMSRQEMFDWMNNQIRNGKLSLDDSSAFLGMTMKVSVSGHPVDMSTDATRINFIEKARLGAENALSSNDLDLAKRLQIAIEIMNRQKN</sequence>
<evidence type="ECO:0000313" key="4">
    <source>
        <dbReference type="Proteomes" id="UP000262712"/>
    </source>
</evidence>
<evidence type="ECO:0000313" key="1">
    <source>
        <dbReference type="EMBL" id="AXX92727.1"/>
    </source>
</evidence>
<dbReference type="Proteomes" id="UP000262712">
    <property type="component" value="Chromosome"/>
</dbReference>